<dbReference type="Proteomes" id="UP001153954">
    <property type="component" value="Unassembled WGS sequence"/>
</dbReference>
<accession>A0AAU9TG36</accession>
<sequence>MLLDRKNKEKEIVAISKKIKDKLFYLHLFSEEDDAPQSQSDNELQQYTCEEEMVPEILKSEIRYGIKNKKKITKLQGDPLSPKLFAATLKSVFKNLHSMESFGININGMKLNNLRFADDLVIFAEDAQTLELASQQLALESKKDLP</sequence>
<reference evidence="1" key="1">
    <citation type="submission" date="2022-03" db="EMBL/GenBank/DDBJ databases">
        <authorList>
            <person name="Tunstrom K."/>
        </authorList>
    </citation>
    <scope>NUCLEOTIDE SEQUENCE</scope>
</reference>
<evidence type="ECO:0000313" key="1">
    <source>
        <dbReference type="EMBL" id="CAH2085933.1"/>
    </source>
</evidence>
<gene>
    <name evidence="1" type="ORF">EEDITHA_LOCUS2366</name>
</gene>
<dbReference type="AlphaFoldDB" id="A0AAU9TG36"/>
<proteinExistence type="predicted"/>
<dbReference type="EMBL" id="CAKOGL010000004">
    <property type="protein sequence ID" value="CAH2085933.1"/>
    <property type="molecule type" value="Genomic_DNA"/>
</dbReference>
<organism evidence="1 2">
    <name type="scientific">Euphydryas editha</name>
    <name type="common">Edith's checkerspot</name>
    <dbReference type="NCBI Taxonomy" id="104508"/>
    <lineage>
        <taxon>Eukaryota</taxon>
        <taxon>Metazoa</taxon>
        <taxon>Ecdysozoa</taxon>
        <taxon>Arthropoda</taxon>
        <taxon>Hexapoda</taxon>
        <taxon>Insecta</taxon>
        <taxon>Pterygota</taxon>
        <taxon>Neoptera</taxon>
        <taxon>Endopterygota</taxon>
        <taxon>Lepidoptera</taxon>
        <taxon>Glossata</taxon>
        <taxon>Ditrysia</taxon>
        <taxon>Papilionoidea</taxon>
        <taxon>Nymphalidae</taxon>
        <taxon>Nymphalinae</taxon>
        <taxon>Euphydryas</taxon>
    </lineage>
</organism>
<protein>
    <recommendedName>
        <fullName evidence="3">Reverse transcriptase</fullName>
    </recommendedName>
</protein>
<keyword evidence="2" id="KW-1185">Reference proteome</keyword>
<evidence type="ECO:0008006" key="3">
    <source>
        <dbReference type="Google" id="ProtNLM"/>
    </source>
</evidence>
<evidence type="ECO:0000313" key="2">
    <source>
        <dbReference type="Proteomes" id="UP001153954"/>
    </source>
</evidence>
<comment type="caution">
    <text evidence="1">The sequence shown here is derived from an EMBL/GenBank/DDBJ whole genome shotgun (WGS) entry which is preliminary data.</text>
</comment>
<name>A0AAU9TG36_EUPED</name>